<proteinExistence type="predicted"/>
<dbReference type="EMBL" id="LAZR01024711">
    <property type="protein sequence ID" value="KKL74266.1"/>
    <property type="molecule type" value="Genomic_DNA"/>
</dbReference>
<sequence length="59" mass="6803">MFLNEVQIKRITDTIKELIMTGIDALVEIYFPVETEKPKTKRNRKHRATKKIGTGSKSV</sequence>
<name>A0A0F9F727_9ZZZZ</name>
<reference evidence="2" key="1">
    <citation type="journal article" date="2015" name="Nature">
        <title>Complex archaea that bridge the gap between prokaryotes and eukaryotes.</title>
        <authorList>
            <person name="Spang A."/>
            <person name="Saw J.H."/>
            <person name="Jorgensen S.L."/>
            <person name="Zaremba-Niedzwiedzka K."/>
            <person name="Martijn J."/>
            <person name="Lind A.E."/>
            <person name="van Eijk R."/>
            <person name="Schleper C."/>
            <person name="Guy L."/>
            <person name="Ettema T.J."/>
        </authorList>
    </citation>
    <scope>NUCLEOTIDE SEQUENCE</scope>
</reference>
<evidence type="ECO:0000313" key="2">
    <source>
        <dbReference type="EMBL" id="KKL74266.1"/>
    </source>
</evidence>
<dbReference type="AlphaFoldDB" id="A0A0F9F727"/>
<feature type="compositionally biased region" description="Basic residues" evidence="1">
    <location>
        <begin position="39"/>
        <end position="50"/>
    </location>
</feature>
<feature type="region of interest" description="Disordered" evidence="1">
    <location>
        <begin position="37"/>
        <end position="59"/>
    </location>
</feature>
<comment type="caution">
    <text evidence="2">The sequence shown here is derived from an EMBL/GenBank/DDBJ whole genome shotgun (WGS) entry which is preliminary data.</text>
</comment>
<protein>
    <submittedName>
        <fullName evidence="2">Uncharacterized protein</fullName>
    </submittedName>
</protein>
<evidence type="ECO:0000256" key="1">
    <source>
        <dbReference type="SAM" id="MobiDB-lite"/>
    </source>
</evidence>
<accession>A0A0F9F727</accession>
<gene>
    <name evidence="2" type="ORF">LCGC14_2066600</name>
</gene>
<organism evidence="2">
    <name type="scientific">marine sediment metagenome</name>
    <dbReference type="NCBI Taxonomy" id="412755"/>
    <lineage>
        <taxon>unclassified sequences</taxon>
        <taxon>metagenomes</taxon>
        <taxon>ecological metagenomes</taxon>
    </lineage>
</organism>